<dbReference type="OrthoDB" id="9774191at2"/>
<dbReference type="PANTHER" id="PTHR22604:SF105">
    <property type="entry name" value="TRANS-1,2-DIHYDROBENZENE-1,2-DIOL DEHYDROGENASE"/>
    <property type="match status" value="1"/>
</dbReference>
<dbReference type="STRING" id="1365950.SAMN05428963_104207"/>
<dbReference type="GO" id="GO:0000166">
    <property type="term" value="F:nucleotide binding"/>
    <property type="evidence" value="ECO:0007669"/>
    <property type="project" value="InterPro"/>
</dbReference>
<dbReference type="InterPro" id="IPR036291">
    <property type="entry name" value="NAD(P)-bd_dom_sf"/>
</dbReference>
<sequence length="406" mass="42210">MSTFERGPPVSTALLPTWAGVAPKRVTAERSLSSPGTAFPSSEEADRSRTDFGATRLVRWAIIGPGAIARRFAADMRFSATGTVAAVASRAPERAGAFAVTLGPDVAHGSVDAVLARNDIDAVYVATPSASHASLACAALAAGKPVLVEKPVATSVADAERIAGAAADAKLLVMEAMWLRFTPGIVKAKAMIDAGAIGKLHSINASLGFSQLYRPERSIFDPHHGGALLDLGVYGLSLALFLAGPPLAASGQMRRFDNGAVASASLSLRHGRALSTLSCSLESEGSNEAVIAGSGGVIRIGRPFFCPPLLSLRCTAPIVAEANEDKDPSPLGRRPAIARLGAIRQMLSSVKQRRIPTLFSGTGLHYQADHFAECLALGRIDSPVMPMADSIDVLKIIEEVTASASD</sequence>
<name>A0A1T4PW89_9HYPH</name>
<feature type="domain" description="Gfo/Idh/MocA-like oxidoreductase N-terminal" evidence="3">
    <location>
        <begin position="58"/>
        <end position="175"/>
    </location>
</feature>
<comment type="similarity">
    <text evidence="1">Belongs to the Gfo/Idh/MocA family.</text>
</comment>
<dbReference type="EMBL" id="FUXL01000004">
    <property type="protein sequence ID" value="SJZ95834.1"/>
    <property type="molecule type" value="Genomic_DNA"/>
</dbReference>
<dbReference type="Gene3D" id="3.30.360.10">
    <property type="entry name" value="Dihydrodipicolinate Reductase, domain 2"/>
    <property type="match status" value="1"/>
</dbReference>
<feature type="domain" description="GFO/IDH/MocA-like oxidoreductase" evidence="4">
    <location>
        <begin position="186"/>
        <end position="299"/>
    </location>
</feature>
<evidence type="ECO:0000259" key="4">
    <source>
        <dbReference type="Pfam" id="PF22725"/>
    </source>
</evidence>
<accession>A0A1T4PW89</accession>
<dbReference type="InterPro" id="IPR000683">
    <property type="entry name" value="Gfo/Idh/MocA-like_OxRdtase_N"/>
</dbReference>
<evidence type="ECO:0000313" key="6">
    <source>
        <dbReference type="Proteomes" id="UP000190135"/>
    </source>
</evidence>
<dbReference type="GO" id="GO:0016491">
    <property type="term" value="F:oxidoreductase activity"/>
    <property type="evidence" value="ECO:0007669"/>
    <property type="project" value="UniProtKB-KW"/>
</dbReference>
<reference evidence="5 6" key="1">
    <citation type="submission" date="2017-02" db="EMBL/GenBank/DDBJ databases">
        <authorList>
            <person name="Peterson S.W."/>
        </authorList>
    </citation>
    <scope>NUCLEOTIDE SEQUENCE [LARGE SCALE GENOMIC DNA]</scope>
    <source>
        <strain evidence="5 6">USBA 369</strain>
    </source>
</reference>
<dbReference type="SUPFAM" id="SSF51735">
    <property type="entry name" value="NAD(P)-binding Rossmann-fold domains"/>
    <property type="match status" value="1"/>
</dbReference>
<organism evidence="5 6">
    <name type="scientific">Consotaella salsifontis</name>
    <dbReference type="NCBI Taxonomy" id="1365950"/>
    <lineage>
        <taxon>Bacteria</taxon>
        <taxon>Pseudomonadati</taxon>
        <taxon>Pseudomonadota</taxon>
        <taxon>Alphaproteobacteria</taxon>
        <taxon>Hyphomicrobiales</taxon>
        <taxon>Aurantimonadaceae</taxon>
        <taxon>Consotaella</taxon>
    </lineage>
</organism>
<proteinExistence type="inferred from homology"/>
<evidence type="ECO:0000256" key="1">
    <source>
        <dbReference type="ARBA" id="ARBA00010928"/>
    </source>
</evidence>
<keyword evidence="6" id="KW-1185">Reference proteome</keyword>
<protein>
    <submittedName>
        <fullName evidence="5">Predicted dehydrogenase</fullName>
    </submittedName>
</protein>
<dbReference type="Pfam" id="PF01408">
    <property type="entry name" value="GFO_IDH_MocA"/>
    <property type="match status" value="1"/>
</dbReference>
<evidence type="ECO:0000313" key="5">
    <source>
        <dbReference type="EMBL" id="SJZ95834.1"/>
    </source>
</evidence>
<keyword evidence="2" id="KW-0560">Oxidoreductase</keyword>
<dbReference type="Proteomes" id="UP000190135">
    <property type="component" value="Unassembled WGS sequence"/>
</dbReference>
<gene>
    <name evidence="5" type="ORF">SAMN05428963_104207</name>
</gene>
<dbReference type="AlphaFoldDB" id="A0A1T4PW89"/>
<dbReference type="PANTHER" id="PTHR22604">
    <property type="entry name" value="OXIDOREDUCTASES"/>
    <property type="match status" value="1"/>
</dbReference>
<evidence type="ECO:0000256" key="2">
    <source>
        <dbReference type="ARBA" id="ARBA00023002"/>
    </source>
</evidence>
<dbReference type="Gene3D" id="3.40.50.720">
    <property type="entry name" value="NAD(P)-binding Rossmann-like Domain"/>
    <property type="match status" value="1"/>
</dbReference>
<dbReference type="InterPro" id="IPR050984">
    <property type="entry name" value="Gfo/Idh/MocA_domain"/>
</dbReference>
<dbReference type="Pfam" id="PF22725">
    <property type="entry name" value="GFO_IDH_MocA_C3"/>
    <property type="match status" value="1"/>
</dbReference>
<dbReference type="InterPro" id="IPR055170">
    <property type="entry name" value="GFO_IDH_MocA-like_dom"/>
</dbReference>
<dbReference type="RefSeq" id="WP_078707735.1">
    <property type="nucleotide sequence ID" value="NZ_FUXL01000004.1"/>
</dbReference>
<dbReference type="SUPFAM" id="SSF55347">
    <property type="entry name" value="Glyceraldehyde-3-phosphate dehydrogenase-like, C-terminal domain"/>
    <property type="match status" value="1"/>
</dbReference>
<evidence type="ECO:0000259" key="3">
    <source>
        <dbReference type="Pfam" id="PF01408"/>
    </source>
</evidence>